<protein>
    <submittedName>
        <fullName evidence="1">ImpB/MucB/SamB family DNA-damage repair protein</fullName>
    </submittedName>
</protein>
<accession>J9GKZ8</accession>
<feature type="non-terminal residue" evidence="1">
    <location>
        <position position="143"/>
    </location>
</feature>
<proteinExistence type="predicted"/>
<evidence type="ECO:0000313" key="1">
    <source>
        <dbReference type="EMBL" id="EJX08029.1"/>
    </source>
</evidence>
<dbReference type="EMBL" id="AMCI01000725">
    <property type="protein sequence ID" value="EJX08029.1"/>
    <property type="molecule type" value="Genomic_DNA"/>
</dbReference>
<organism evidence="1">
    <name type="scientific">gut metagenome</name>
    <dbReference type="NCBI Taxonomy" id="749906"/>
    <lineage>
        <taxon>unclassified sequences</taxon>
        <taxon>metagenomes</taxon>
        <taxon>organismal metagenomes</taxon>
    </lineage>
</organism>
<name>J9GKZ8_9ZZZZ</name>
<dbReference type="AlphaFoldDB" id="J9GKZ8"/>
<reference evidence="1" key="1">
    <citation type="journal article" date="2012" name="PLoS ONE">
        <title>Gene sets for utilization of primary and secondary nutrition supplies in the distal gut of endangered iberian lynx.</title>
        <authorList>
            <person name="Alcaide M."/>
            <person name="Messina E."/>
            <person name="Richter M."/>
            <person name="Bargiela R."/>
            <person name="Peplies J."/>
            <person name="Huws S.A."/>
            <person name="Newbold C.J."/>
            <person name="Golyshin P.N."/>
            <person name="Simon M.A."/>
            <person name="Lopez G."/>
            <person name="Yakimov M.M."/>
            <person name="Ferrer M."/>
        </authorList>
    </citation>
    <scope>NUCLEOTIDE SEQUENCE</scope>
</reference>
<dbReference type="GO" id="GO:0003684">
    <property type="term" value="F:damaged DNA binding"/>
    <property type="evidence" value="ECO:0007669"/>
    <property type="project" value="InterPro"/>
</dbReference>
<comment type="caution">
    <text evidence="1">The sequence shown here is derived from an EMBL/GenBank/DDBJ whole genome shotgun (WGS) entry which is preliminary data.</text>
</comment>
<dbReference type="GO" id="GO:0006281">
    <property type="term" value="P:DNA repair"/>
    <property type="evidence" value="ECO:0007669"/>
    <property type="project" value="InterPro"/>
</dbReference>
<sequence length="143" mass="16310">MVDLLVLDLVDKGLVTDQIVLTVGYDIENLTDPKRKKAYQGPVTVDTYGRKIPKHAHGTVNIGRQTSSTKLITEAVMELYDKIVNPSLLIRRLNISANHVVPEQSVTNEPQIEQLDLFTIMRSWKNSGKKKKRLWNVKRKCSR</sequence>
<gene>
    <name evidence="1" type="ORF">EVA_03866</name>
</gene>